<proteinExistence type="inferred from homology"/>
<comment type="similarity">
    <text evidence="1 8">Belongs to the glycosyl hydrolase 35 family.</text>
</comment>
<evidence type="ECO:0000256" key="9">
    <source>
        <dbReference type="SAM" id="SignalP"/>
    </source>
</evidence>
<protein>
    <recommendedName>
        <fullName evidence="7">Beta-galactosidase</fullName>
        <ecNumber evidence="7">3.2.1.23</ecNumber>
    </recommendedName>
</protein>
<dbReference type="Pfam" id="PF01301">
    <property type="entry name" value="Glyco_hydro_35"/>
    <property type="match status" value="1"/>
</dbReference>
<dbReference type="InterPro" id="IPR023296">
    <property type="entry name" value="Glyco_hydro_beta-prop_sf"/>
</dbReference>
<dbReference type="Gene3D" id="3.20.20.80">
    <property type="entry name" value="Glycosidases"/>
    <property type="match status" value="1"/>
</dbReference>
<dbReference type="InterPro" id="IPR019801">
    <property type="entry name" value="Glyco_hydro_35_CS"/>
</dbReference>
<comment type="catalytic activity">
    <reaction evidence="7">
        <text>Hydrolysis of terminal non-reducing beta-D-galactose residues in beta-D-galactosides.</text>
        <dbReference type="EC" id="3.2.1.23"/>
    </reaction>
</comment>
<evidence type="ECO:0000313" key="11">
    <source>
        <dbReference type="EMBL" id="QCD35705.1"/>
    </source>
</evidence>
<evidence type="ECO:0000256" key="4">
    <source>
        <dbReference type="ARBA" id="ARBA00022801"/>
    </source>
</evidence>
<dbReference type="CDD" id="cd18825">
    <property type="entry name" value="GH43_CtGH43-like"/>
    <property type="match status" value="1"/>
</dbReference>
<dbReference type="PROSITE" id="PS50022">
    <property type="entry name" value="FA58C_3"/>
    <property type="match status" value="1"/>
</dbReference>
<keyword evidence="5" id="KW-0325">Glycoprotein</keyword>
<dbReference type="InterPro" id="IPR000421">
    <property type="entry name" value="FA58C"/>
</dbReference>
<dbReference type="SUPFAM" id="SSF75005">
    <property type="entry name" value="Arabinanase/levansucrase/invertase"/>
    <property type="match status" value="1"/>
</dbReference>
<evidence type="ECO:0000259" key="10">
    <source>
        <dbReference type="PROSITE" id="PS50022"/>
    </source>
</evidence>
<dbReference type="AlphaFoldDB" id="A0A4P7VNU5"/>
<dbReference type="SUPFAM" id="SSF49785">
    <property type="entry name" value="Galactose-binding domain-like"/>
    <property type="match status" value="3"/>
</dbReference>
<dbReference type="PANTHER" id="PTHR23421">
    <property type="entry name" value="BETA-GALACTOSIDASE RELATED"/>
    <property type="match status" value="1"/>
</dbReference>
<dbReference type="Gene3D" id="2.115.10.20">
    <property type="entry name" value="Glycosyl hydrolase domain, family 43"/>
    <property type="match status" value="1"/>
</dbReference>
<evidence type="ECO:0000313" key="12">
    <source>
        <dbReference type="Proteomes" id="UP000297031"/>
    </source>
</evidence>
<feature type="domain" description="F5/8 type C" evidence="10">
    <location>
        <begin position="1006"/>
        <end position="1105"/>
    </location>
</feature>
<comment type="similarity">
    <text evidence="2">Belongs to the glycosyl hydrolase 43 family.</text>
</comment>
<sequence>MKKFFCNLAIAASLLLSASIAEAKPIENNVIVPGEVWNDTDGNPINAHGGGILYHNGKYYWYGEYKKGKTVLPDWATWECYRTDVTGVSCYSSPDMVNWTFEGIVLPAEEDASSDLHPSKVLERPKVIYNAKAGKFVMWAHVESADYSKAAAGVAVSDSPTGPFKYLGSFRPNNAMSRDQTLFVDDDGRAYQLYSSENNATLYISELTDDYLRPSGRFTRNFIGASREAPAVFKHDGKYYMLSSGCTGWDPNQAELAVADSIMGQWKVLGNPCTGTDADKTFYAQSTYVQPVYGKKDLYVAMFDRWNKTDLENSRYVWLPLSMKNGKITIPWKERWSMNDYADQPRFEAGDGTFLLNGEPFVVKAAELHYPRIPKPYWDQRIKMCKALGMNAVCLYVFWNSHEPKPDQFDFTGQNDLREFVKLCEQNDMKVILRPGPYVCAEWEMGGLPWWLLKKKDIRLRESDPYFLERVDKFQKAVADQVSDLTIANGGPIIMVQVENEYGSYGIDKQYVSEIRDMLRKNFGNEVTLFQCDWSSNFLNNGLNDLIWTMNFGTGANIDQQFAKLKEVRPNSPLMCSEFWSGWFDKWGANHETRPAADMIAGIDEMLSKGISFSLYMTHGGTNWGHWAGANSPGFAPDVTSYDYDAPISESGQTTPKYWELRKTLAKYMDGKKQADVPSLIKPIAIPSFTFTEVAPLFSNLPEPKSDAEIRTMEEYDQGFGSILYRTTLPELKQPALLTVNDPHDYAQVFVDGKFIGKLDRRNGEKALTIPACKKGATLDILIEAMGRINFGRAIKDFKGITGNVTVTVDNEGHRFVCDLKNWKVYNIEDTYDTYTSIGEFYPIETFTPDENGRLPRGVYRGTFNVKKPSDTFLNFETWGKGLVYVNGHPMGRIWEIGPQQTLYMPGCWLKKGENEILVFDIIGPKEAKSEGLREPLLDQLLVQKPLTHREEGQNLVLSSETPVYTGSFAPGNGWQEVKFDKPVTGRYICLEALNSINGKDIAAIAEMYVLDDKGERLSREPWIVNYADSEDVARMNRSGDKTFDLQESTYWSTVPGTPFPHAIVIDLGATHSIEGFQYLPRMESDVPGAIKDFKIYVKNTPFKY</sequence>
<dbReference type="InterPro" id="IPR031330">
    <property type="entry name" value="Gly_Hdrlase_35_cat"/>
</dbReference>
<name>A0A4P7VNU5_9BACT</name>
<accession>A0A4P7VNU5</accession>
<reference evidence="11 12" key="1">
    <citation type="submission" date="2019-02" db="EMBL/GenBank/DDBJ databases">
        <title>Isolation and identification of novel species under the genus Muribaculum.</title>
        <authorList>
            <person name="Miyake S."/>
            <person name="Ding Y."/>
            <person name="Low A."/>
            <person name="Soh M."/>
            <person name="Seedorf H."/>
        </authorList>
    </citation>
    <scope>NUCLEOTIDE SEQUENCE [LARGE SCALE GENOMIC DNA]</scope>
    <source>
        <strain evidence="11 12">TLL-A4</strain>
    </source>
</reference>
<keyword evidence="6 7" id="KW-0326">Glycosidase</keyword>
<dbReference type="InterPro" id="IPR048913">
    <property type="entry name" value="BetaGal_gal-bd"/>
</dbReference>
<dbReference type="OrthoDB" id="703126at2"/>
<dbReference type="Pfam" id="PF04616">
    <property type="entry name" value="Glyco_hydro_43"/>
    <property type="match status" value="1"/>
</dbReference>
<dbReference type="RefSeq" id="WP_136410345.1">
    <property type="nucleotide sequence ID" value="NZ_CP039393.1"/>
</dbReference>
<dbReference type="InterPro" id="IPR017853">
    <property type="entry name" value="GH"/>
</dbReference>
<dbReference type="FunFam" id="3.20.20.80:FF:000017">
    <property type="entry name" value="Beta-galactosidase"/>
    <property type="match status" value="1"/>
</dbReference>
<feature type="signal peptide" evidence="9">
    <location>
        <begin position="1"/>
        <end position="23"/>
    </location>
</feature>
<evidence type="ECO:0000256" key="7">
    <source>
        <dbReference type="RuleBase" id="RU000675"/>
    </source>
</evidence>
<dbReference type="EMBL" id="CP039393">
    <property type="protein sequence ID" value="QCD35705.1"/>
    <property type="molecule type" value="Genomic_DNA"/>
</dbReference>
<feature type="chain" id="PRO_5020478668" description="Beta-galactosidase" evidence="9">
    <location>
        <begin position="24"/>
        <end position="1105"/>
    </location>
</feature>
<dbReference type="Pfam" id="PF21467">
    <property type="entry name" value="BetaGal_gal-bd"/>
    <property type="match status" value="1"/>
</dbReference>
<evidence type="ECO:0000256" key="2">
    <source>
        <dbReference type="ARBA" id="ARBA00009865"/>
    </source>
</evidence>
<evidence type="ECO:0000256" key="1">
    <source>
        <dbReference type="ARBA" id="ARBA00009809"/>
    </source>
</evidence>
<dbReference type="GO" id="GO:0004565">
    <property type="term" value="F:beta-galactosidase activity"/>
    <property type="evidence" value="ECO:0007669"/>
    <property type="project" value="UniProtKB-EC"/>
</dbReference>
<dbReference type="Gene3D" id="2.60.120.260">
    <property type="entry name" value="Galactose-binding domain-like"/>
    <property type="match status" value="4"/>
</dbReference>
<dbReference type="EC" id="3.2.1.23" evidence="7"/>
<dbReference type="InterPro" id="IPR008979">
    <property type="entry name" value="Galactose-bd-like_sf"/>
</dbReference>
<evidence type="ECO:0000256" key="8">
    <source>
        <dbReference type="RuleBase" id="RU003679"/>
    </source>
</evidence>
<dbReference type="Proteomes" id="UP000297031">
    <property type="component" value="Chromosome"/>
</dbReference>
<dbReference type="GO" id="GO:0005975">
    <property type="term" value="P:carbohydrate metabolic process"/>
    <property type="evidence" value="ECO:0007669"/>
    <property type="project" value="InterPro"/>
</dbReference>
<keyword evidence="3 9" id="KW-0732">Signal</keyword>
<dbReference type="PROSITE" id="PS01182">
    <property type="entry name" value="GLYCOSYL_HYDROL_F35"/>
    <property type="match status" value="1"/>
</dbReference>
<dbReference type="SUPFAM" id="SSF51445">
    <property type="entry name" value="(Trans)glycosidases"/>
    <property type="match status" value="1"/>
</dbReference>
<dbReference type="Pfam" id="PF21317">
    <property type="entry name" value="BetaGal_ABD_1"/>
    <property type="match status" value="1"/>
</dbReference>
<dbReference type="InterPro" id="IPR006710">
    <property type="entry name" value="Glyco_hydro_43"/>
</dbReference>
<evidence type="ECO:0000256" key="6">
    <source>
        <dbReference type="ARBA" id="ARBA00023295"/>
    </source>
</evidence>
<dbReference type="InterPro" id="IPR001944">
    <property type="entry name" value="Glycoside_Hdrlase_35"/>
</dbReference>
<keyword evidence="12" id="KW-1185">Reference proteome</keyword>
<dbReference type="PRINTS" id="PR00742">
    <property type="entry name" value="GLHYDRLASE35"/>
</dbReference>
<dbReference type="KEGG" id="mgod:E7746_07285"/>
<evidence type="ECO:0000256" key="3">
    <source>
        <dbReference type="ARBA" id="ARBA00022729"/>
    </source>
</evidence>
<dbReference type="InterPro" id="IPR048912">
    <property type="entry name" value="BetaGal1-like_ABD1"/>
</dbReference>
<evidence type="ECO:0000256" key="5">
    <source>
        <dbReference type="ARBA" id="ARBA00023180"/>
    </source>
</evidence>
<organism evidence="11 12">
    <name type="scientific">Muribaculum gordoncarteri</name>
    <dbReference type="NCBI Taxonomy" id="2530390"/>
    <lineage>
        <taxon>Bacteria</taxon>
        <taxon>Pseudomonadati</taxon>
        <taxon>Bacteroidota</taxon>
        <taxon>Bacteroidia</taxon>
        <taxon>Bacteroidales</taxon>
        <taxon>Muribaculaceae</taxon>
        <taxon>Muribaculum</taxon>
    </lineage>
</organism>
<gene>
    <name evidence="11" type="ORF">E7746_07285</name>
</gene>
<keyword evidence="4 7" id="KW-0378">Hydrolase</keyword>